<comment type="function">
    <text evidence="6">Catalyzes the phosphorylation of ribose 1,5-bisphosphate to 5-phospho-D-ribosyl alpha-1-diphosphate (PRPP).</text>
</comment>
<dbReference type="NCBIfam" id="TIGR02322">
    <property type="entry name" value="phosphon_PhnN"/>
    <property type="match status" value="1"/>
</dbReference>
<dbReference type="PANTHER" id="PTHR23117:SF8">
    <property type="entry name" value="RIBOSE 1,5-BISPHOSPHATE PHOSPHOKINASE PHNN"/>
    <property type="match status" value="1"/>
</dbReference>
<comment type="pathway">
    <text evidence="2 6">Metabolic intermediate biosynthesis; 5-phospho-alpha-D-ribose 1-diphosphate biosynthesis; 5-phospho-alpha-D-ribose 1-diphosphate from D-ribose 5-phosphate (route II): step 3/3.</text>
</comment>
<organism evidence="8 9">
    <name type="scientific">[Roseibacterium] beibuensis</name>
    <dbReference type="NCBI Taxonomy" id="1193142"/>
    <lineage>
        <taxon>Bacteria</taxon>
        <taxon>Pseudomonadati</taxon>
        <taxon>Pseudomonadota</taxon>
        <taxon>Alphaproteobacteria</taxon>
        <taxon>Rhodobacterales</taxon>
        <taxon>Roseobacteraceae</taxon>
        <taxon>Roseicyclus</taxon>
    </lineage>
</organism>
<name>A0ABP9KVM2_9RHOB</name>
<keyword evidence="4 6" id="KW-0547">Nucleotide-binding</keyword>
<feature type="binding site" evidence="6">
    <location>
        <begin position="10"/>
        <end position="17"/>
    </location>
    <ligand>
        <name>ATP</name>
        <dbReference type="ChEBI" id="CHEBI:30616"/>
    </ligand>
</feature>
<evidence type="ECO:0000259" key="7">
    <source>
        <dbReference type="SMART" id="SM00072"/>
    </source>
</evidence>
<dbReference type="Proteomes" id="UP001499910">
    <property type="component" value="Unassembled WGS sequence"/>
</dbReference>
<dbReference type="SMART" id="SM00072">
    <property type="entry name" value="GuKc"/>
    <property type="match status" value="1"/>
</dbReference>
<evidence type="ECO:0000256" key="4">
    <source>
        <dbReference type="ARBA" id="ARBA00022741"/>
    </source>
</evidence>
<evidence type="ECO:0000256" key="3">
    <source>
        <dbReference type="ARBA" id="ARBA00022679"/>
    </source>
</evidence>
<keyword evidence="3 6" id="KW-0808">Transferase</keyword>
<keyword evidence="9" id="KW-1185">Reference proteome</keyword>
<evidence type="ECO:0000313" key="9">
    <source>
        <dbReference type="Proteomes" id="UP001499910"/>
    </source>
</evidence>
<keyword evidence="5 6" id="KW-0067">ATP-binding</keyword>
<sequence length="180" mass="19126">MTGRFIAVVGPSGVGKDSVMEALCAARSDLYRARRVITRPEAAGGEAFDGISPALFAARAAGGDFALHWQAHGLSYGIPCEVHAILRSGRDVLANLSRAVLVKADRVFDDVHVLHITATPEVLITRLEGRARETEAEIAKRLARSAPEIPEGMRVTEIDNSGTLGAAVAQALTALYPEKV</sequence>
<evidence type="ECO:0000256" key="2">
    <source>
        <dbReference type="ARBA" id="ARBA00005069"/>
    </source>
</evidence>
<evidence type="ECO:0000256" key="5">
    <source>
        <dbReference type="ARBA" id="ARBA00022840"/>
    </source>
</evidence>
<comment type="caution">
    <text evidence="8">The sequence shown here is derived from an EMBL/GenBank/DDBJ whole genome shotgun (WGS) entry which is preliminary data.</text>
</comment>
<dbReference type="Gene3D" id="3.40.50.300">
    <property type="entry name" value="P-loop containing nucleotide triphosphate hydrolases"/>
    <property type="match status" value="1"/>
</dbReference>
<dbReference type="EMBL" id="BAABHW010000001">
    <property type="protein sequence ID" value="GAA5066719.1"/>
    <property type="molecule type" value="Genomic_DNA"/>
</dbReference>
<reference evidence="9" key="1">
    <citation type="journal article" date="2019" name="Int. J. Syst. Evol. Microbiol.">
        <title>The Global Catalogue of Microorganisms (GCM) 10K type strain sequencing project: providing services to taxonomists for standard genome sequencing and annotation.</title>
        <authorList>
            <consortium name="The Broad Institute Genomics Platform"/>
            <consortium name="The Broad Institute Genome Sequencing Center for Infectious Disease"/>
            <person name="Wu L."/>
            <person name="Ma J."/>
        </authorList>
    </citation>
    <scope>NUCLEOTIDE SEQUENCE [LARGE SCALE GENOMIC DNA]</scope>
    <source>
        <strain evidence="9">JCM 18015</strain>
    </source>
</reference>
<accession>A0ABP9KVM2</accession>
<dbReference type="EC" id="2.7.4.23" evidence="6"/>
<dbReference type="InterPro" id="IPR012699">
    <property type="entry name" value="PhnN"/>
</dbReference>
<dbReference type="InterPro" id="IPR008145">
    <property type="entry name" value="GK/Ca_channel_bsu"/>
</dbReference>
<evidence type="ECO:0000256" key="1">
    <source>
        <dbReference type="ARBA" id="ARBA00000373"/>
    </source>
</evidence>
<dbReference type="HAMAP" id="MF_00836">
    <property type="entry name" value="PhnN"/>
    <property type="match status" value="1"/>
</dbReference>
<comment type="catalytic activity">
    <reaction evidence="1 6">
        <text>alpha-D-ribose 1,5-bisphosphate + ATP = 5-phospho-alpha-D-ribose 1-diphosphate + ADP</text>
        <dbReference type="Rhea" id="RHEA:20109"/>
        <dbReference type="ChEBI" id="CHEBI:30616"/>
        <dbReference type="ChEBI" id="CHEBI:58017"/>
        <dbReference type="ChEBI" id="CHEBI:68688"/>
        <dbReference type="ChEBI" id="CHEBI:456216"/>
        <dbReference type="EC" id="2.7.4.23"/>
    </reaction>
</comment>
<gene>
    <name evidence="6 8" type="primary">phnN</name>
    <name evidence="8" type="ORF">GCM10023209_05610</name>
</gene>
<dbReference type="InterPro" id="IPR027417">
    <property type="entry name" value="P-loop_NTPase"/>
</dbReference>
<dbReference type="PANTHER" id="PTHR23117">
    <property type="entry name" value="GUANYLATE KINASE-RELATED"/>
    <property type="match status" value="1"/>
</dbReference>
<proteinExistence type="inferred from homology"/>
<feature type="domain" description="Guanylate kinase/L-type calcium channel beta subunit" evidence="7">
    <location>
        <begin position="2"/>
        <end position="179"/>
    </location>
</feature>
<dbReference type="RefSeq" id="WP_259546793.1">
    <property type="nucleotide sequence ID" value="NZ_BAABHW010000001.1"/>
</dbReference>
<protein>
    <recommendedName>
        <fullName evidence="6">Ribose 1,5-bisphosphate phosphokinase PhnN</fullName>
        <ecNumber evidence="6">2.7.4.23</ecNumber>
    </recommendedName>
    <alternativeName>
        <fullName evidence="6">Ribose 1,5-bisphosphokinase</fullName>
    </alternativeName>
</protein>
<evidence type="ECO:0000256" key="6">
    <source>
        <dbReference type="HAMAP-Rule" id="MF_00836"/>
    </source>
</evidence>
<comment type="similarity">
    <text evidence="6">Belongs to the ribose 1,5-bisphosphokinase family.</text>
</comment>
<dbReference type="SUPFAM" id="SSF52540">
    <property type="entry name" value="P-loop containing nucleoside triphosphate hydrolases"/>
    <property type="match status" value="1"/>
</dbReference>
<evidence type="ECO:0000313" key="8">
    <source>
        <dbReference type="EMBL" id="GAA5066719.1"/>
    </source>
</evidence>